<comment type="similarity">
    <text evidence="10 11">Belongs to the TonB-dependent receptor family.</text>
</comment>
<dbReference type="Pfam" id="PF13715">
    <property type="entry name" value="CarbopepD_reg_2"/>
    <property type="match status" value="1"/>
</dbReference>
<dbReference type="NCBIfam" id="TIGR04056">
    <property type="entry name" value="OMP_RagA_SusC"/>
    <property type="match status" value="1"/>
</dbReference>
<sequence length="1124" mass="125948">MNKQLTNVIGDPPSRAHKIKSLMRFVWVLCSVVVLQSAAFPTLGQTINISEKNTSISAIFRQIRQQSGYDFLYNKNLIKDVKVTVKLNNASINQALEASLKGLGLTYKINDKIIFLERHQESAAKQDSMIYGLVIDQATNVRMPGVTITNVSTKVKAHTDVDGAFEIPGEKGTRLLVSYIGYETAEILVQTADYHITVNMKEAVNVMEDVVVNGIFTRKKESFTGSAATFGKEELLRVGNQNVIKSLANLDPSFKLVDNLQFGSDPNRLPDIQLRGQSGLPDLNSEFRSNPNLPLFIVDGFESTLQKVIDLDIYRVASVTVLKDAASKSIYGSRAANGVVVIETVRPAAGKLQISFNNNINVEVPDLRSYNLVNSMQKLDVELAAGIYSGAEPSDQVNQLRQYNRNLEAALSGVNTDWLAQPVRNGVGYRNSIRAEGGDAAFRYGVDLMHNKITGTMKGSDRNTLTGAIDLSYRLNNISINNILTITSNKANNSPYGSFENFARLNPYNSPFDRTGKLQKIANYNVKNGTETEGGVLLPDNIPVFNPLWNGYIGVLDNDAYTDIINNFNVDWRISSNLRINSRFSVTKQVTERNIFLPPDHTSFGNFTGEDVQRKGSYTKGNGSSILMNGNLNLSYLKQIDKHYITFNSGVDANTRESENLSYIIEGFKDKDINFPSYGLQYQTGSRLTGIESIRREAGAFASTNYSFDDRYLMDASLRFTGNSQFGTNNKWGTFWSLGLGWNIHKEKFIAEHNIFDQLRLRGTVGYTGSQDFESYLGMTTFQYIQDRTYLNGNGSFLVGMANPNLRWQRKKDNNVGLDMTTYGGKLNLTLEYYLSYTDGLLTQVSLPPSSGFQMYTANLGEVKNTGWEGRATYSIFKDVESRKSLSVYGTFAQNKNTLIKISNSLGAWNKGQDTIKSNLPKLRFIEGQSLNSIWAVRSLGIDPSTGREIYLTKDGDETFEWNADDQVAAGDLMPKLQGNLGFDLQLKGWQFNVAFAYRWGGQMYNQTLLDKVENANIYNNVDRRVLNDRWRKPGDQSFFKDIANPEVTRPSTRFVEDWSELTLSTINVAYELERLNFIQKIGLRRAKLGFNANNLFVISTVRQERGTDYPFARTLSSTLQILF</sequence>
<comment type="subcellular location">
    <subcellularLocation>
        <location evidence="1 10">Cell outer membrane</location>
        <topology evidence="1 10">Multi-pass membrane protein</topology>
    </subcellularLocation>
</comment>
<dbReference type="AlphaFoldDB" id="A0A4R6WEF2"/>
<dbReference type="Gene3D" id="3.55.50.30">
    <property type="match status" value="1"/>
</dbReference>
<dbReference type="Gene3D" id="2.40.170.20">
    <property type="entry name" value="TonB-dependent receptor, beta-barrel domain"/>
    <property type="match status" value="1"/>
</dbReference>
<dbReference type="SMART" id="SM00965">
    <property type="entry name" value="STN"/>
    <property type="match status" value="1"/>
</dbReference>
<keyword evidence="9 10" id="KW-0998">Cell outer membrane</keyword>
<reference evidence="13 14" key="1">
    <citation type="submission" date="2019-03" db="EMBL/GenBank/DDBJ databases">
        <title>Genomic Encyclopedia of Archaeal and Bacterial Type Strains, Phase II (KMG-II): from individual species to whole genera.</title>
        <authorList>
            <person name="Goeker M."/>
        </authorList>
    </citation>
    <scope>NUCLEOTIDE SEQUENCE [LARGE SCALE GENOMIC DNA]</scope>
    <source>
        <strain evidence="13 14">DSM 28353</strain>
    </source>
</reference>
<gene>
    <name evidence="13" type="ORF">CLV99_2101</name>
</gene>
<feature type="domain" description="Secretin/TonB short N-terminal" evidence="12">
    <location>
        <begin position="69"/>
        <end position="119"/>
    </location>
</feature>
<name>A0A4R6WEF2_9SPHI</name>
<dbReference type="RefSeq" id="WP_133584375.1">
    <property type="nucleotide sequence ID" value="NZ_SNYV01000013.1"/>
</dbReference>
<evidence type="ECO:0000256" key="7">
    <source>
        <dbReference type="ARBA" id="ARBA00023077"/>
    </source>
</evidence>
<keyword evidence="7 11" id="KW-0798">TonB box</keyword>
<dbReference type="Pfam" id="PF07660">
    <property type="entry name" value="STN"/>
    <property type="match status" value="1"/>
</dbReference>
<dbReference type="InterPro" id="IPR023997">
    <property type="entry name" value="TonB-dep_OMP_SusC/RagA_CS"/>
</dbReference>
<protein>
    <submittedName>
        <fullName evidence="13">TonB-linked SusC/RagA family outer membrane protein</fullName>
    </submittedName>
</protein>
<dbReference type="SUPFAM" id="SSF49464">
    <property type="entry name" value="Carboxypeptidase regulatory domain-like"/>
    <property type="match status" value="1"/>
</dbReference>
<dbReference type="PROSITE" id="PS52016">
    <property type="entry name" value="TONB_DEPENDENT_REC_3"/>
    <property type="match status" value="1"/>
</dbReference>
<dbReference type="OrthoDB" id="1094723at2"/>
<keyword evidence="8 10" id="KW-0472">Membrane</keyword>
<keyword evidence="4" id="KW-0406">Ion transport</keyword>
<accession>A0A4R6WEF2</accession>
<dbReference type="NCBIfam" id="TIGR04057">
    <property type="entry name" value="SusC_RagA_signa"/>
    <property type="match status" value="1"/>
</dbReference>
<dbReference type="InterPro" id="IPR011662">
    <property type="entry name" value="Secretin/TonB_short_N"/>
</dbReference>
<evidence type="ECO:0000256" key="2">
    <source>
        <dbReference type="ARBA" id="ARBA00022448"/>
    </source>
</evidence>
<keyword evidence="4" id="KW-0410">Iron transport</keyword>
<evidence type="ECO:0000313" key="14">
    <source>
        <dbReference type="Proteomes" id="UP000295292"/>
    </source>
</evidence>
<evidence type="ECO:0000256" key="4">
    <source>
        <dbReference type="ARBA" id="ARBA00022496"/>
    </source>
</evidence>
<evidence type="ECO:0000256" key="3">
    <source>
        <dbReference type="ARBA" id="ARBA00022452"/>
    </source>
</evidence>
<dbReference type="Gene3D" id="2.170.130.10">
    <property type="entry name" value="TonB-dependent receptor, plug domain"/>
    <property type="match status" value="1"/>
</dbReference>
<evidence type="ECO:0000256" key="10">
    <source>
        <dbReference type="PROSITE-ProRule" id="PRU01360"/>
    </source>
</evidence>
<dbReference type="InterPro" id="IPR012910">
    <property type="entry name" value="Plug_dom"/>
</dbReference>
<dbReference type="InterPro" id="IPR000531">
    <property type="entry name" value="Beta-barrel_TonB"/>
</dbReference>
<dbReference type="InterPro" id="IPR039426">
    <property type="entry name" value="TonB-dep_rcpt-like"/>
</dbReference>
<dbReference type="Pfam" id="PF07715">
    <property type="entry name" value="Plug"/>
    <property type="match status" value="1"/>
</dbReference>
<comment type="caution">
    <text evidence="13">The sequence shown here is derived from an EMBL/GenBank/DDBJ whole genome shotgun (WGS) entry which is preliminary data.</text>
</comment>
<keyword evidence="14" id="KW-1185">Reference proteome</keyword>
<organism evidence="13 14">
    <name type="scientific">Sphingobacterium yanglingense</name>
    <dbReference type="NCBI Taxonomy" id="1437280"/>
    <lineage>
        <taxon>Bacteria</taxon>
        <taxon>Pseudomonadati</taxon>
        <taxon>Bacteroidota</taxon>
        <taxon>Sphingobacteriia</taxon>
        <taxon>Sphingobacteriales</taxon>
        <taxon>Sphingobacteriaceae</taxon>
        <taxon>Sphingobacterium</taxon>
    </lineage>
</organism>
<evidence type="ECO:0000256" key="11">
    <source>
        <dbReference type="RuleBase" id="RU003357"/>
    </source>
</evidence>
<dbReference type="InterPro" id="IPR008969">
    <property type="entry name" value="CarboxyPept-like_regulatory"/>
</dbReference>
<evidence type="ECO:0000259" key="12">
    <source>
        <dbReference type="SMART" id="SM00965"/>
    </source>
</evidence>
<dbReference type="SUPFAM" id="SSF56935">
    <property type="entry name" value="Porins"/>
    <property type="match status" value="1"/>
</dbReference>
<evidence type="ECO:0000256" key="6">
    <source>
        <dbReference type="ARBA" id="ARBA00023004"/>
    </source>
</evidence>
<evidence type="ECO:0000256" key="5">
    <source>
        <dbReference type="ARBA" id="ARBA00022692"/>
    </source>
</evidence>
<dbReference type="GO" id="GO:0009279">
    <property type="term" value="C:cell outer membrane"/>
    <property type="evidence" value="ECO:0007669"/>
    <property type="project" value="UniProtKB-SubCell"/>
</dbReference>
<dbReference type="EMBL" id="SNYV01000013">
    <property type="protein sequence ID" value="TDQ78123.1"/>
    <property type="molecule type" value="Genomic_DNA"/>
</dbReference>
<dbReference type="GO" id="GO:0006826">
    <property type="term" value="P:iron ion transport"/>
    <property type="evidence" value="ECO:0007669"/>
    <property type="project" value="UniProtKB-KW"/>
</dbReference>
<keyword evidence="3 10" id="KW-1134">Transmembrane beta strand</keyword>
<keyword evidence="2 10" id="KW-0813">Transport</keyword>
<evidence type="ECO:0000256" key="8">
    <source>
        <dbReference type="ARBA" id="ARBA00023136"/>
    </source>
</evidence>
<dbReference type="Proteomes" id="UP000295292">
    <property type="component" value="Unassembled WGS sequence"/>
</dbReference>
<dbReference type="InterPro" id="IPR023996">
    <property type="entry name" value="TonB-dep_OMP_SusC/RagA"/>
</dbReference>
<dbReference type="Pfam" id="PF00593">
    <property type="entry name" value="TonB_dep_Rec_b-barrel"/>
    <property type="match status" value="1"/>
</dbReference>
<dbReference type="InterPro" id="IPR037066">
    <property type="entry name" value="Plug_dom_sf"/>
</dbReference>
<keyword evidence="6" id="KW-0408">Iron</keyword>
<evidence type="ECO:0000256" key="9">
    <source>
        <dbReference type="ARBA" id="ARBA00023237"/>
    </source>
</evidence>
<dbReference type="InterPro" id="IPR036942">
    <property type="entry name" value="Beta-barrel_TonB_sf"/>
</dbReference>
<evidence type="ECO:0000256" key="1">
    <source>
        <dbReference type="ARBA" id="ARBA00004571"/>
    </source>
</evidence>
<proteinExistence type="inferred from homology"/>
<evidence type="ECO:0000313" key="13">
    <source>
        <dbReference type="EMBL" id="TDQ78123.1"/>
    </source>
</evidence>
<keyword evidence="5 10" id="KW-0812">Transmembrane</keyword>